<name>A0ABY4VCB5_9GAMM</name>
<reference evidence="1" key="1">
    <citation type="submission" date="2022-02" db="EMBL/GenBank/DDBJ databases">
        <title>Coral-associated bacteria.</title>
        <authorList>
            <person name="Tang K."/>
            <person name="Wang X."/>
        </authorList>
    </citation>
    <scope>NUCLEOTIDE SEQUENCE</scope>
    <source>
        <strain evidence="1">SCSIO 43006</strain>
    </source>
</reference>
<protein>
    <submittedName>
        <fullName evidence="1">Uncharacterized protein</fullName>
    </submittedName>
</protein>
<accession>A0ABY4VCB5</accession>
<gene>
    <name evidence="1" type="ORF">MJO52_02010</name>
</gene>
<dbReference type="RefSeq" id="WP_252084332.1">
    <property type="nucleotide sequence ID" value="NZ_CP092418.1"/>
</dbReference>
<keyword evidence="2" id="KW-1185">Reference proteome</keyword>
<sequence length="91" mass="9954">MLFSSALLAMVMATTTPNNCTDGIALARGVAAIANEYPWLSANKKDYVLRNYHRMYIIVPKKPDTNIKGGGMPTATVSKENCEVINVHLAR</sequence>
<proteinExistence type="predicted"/>
<dbReference type="EMBL" id="CP092418">
    <property type="protein sequence ID" value="USD21940.1"/>
    <property type="molecule type" value="Genomic_DNA"/>
</dbReference>
<dbReference type="Proteomes" id="UP001055658">
    <property type="component" value="Chromosome"/>
</dbReference>
<evidence type="ECO:0000313" key="1">
    <source>
        <dbReference type="EMBL" id="USD21940.1"/>
    </source>
</evidence>
<evidence type="ECO:0000313" key="2">
    <source>
        <dbReference type="Proteomes" id="UP001055658"/>
    </source>
</evidence>
<organism evidence="1 2">
    <name type="scientific">Microbulbifer variabilis</name>
    <dbReference type="NCBI Taxonomy" id="266805"/>
    <lineage>
        <taxon>Bacteria</taxon>
        <taxon>Pseudomonadati</taxon>
        <taxon>Pseudomonadota</taxon>
        <taxon>Gammaproteobacteria</taxon>
        <taxon>Cellvibrionales</taxon>
        <taxon>Microbulbiferaceae</taxon>
        <taxon>Microbulbifer</taxon>
    </lineage>
</organism>